<dbReference type="AlphaFoldDB" id="A0A8T5UXF3"/>
<dbReference type="RefSeq" id="WP_223791430.1">
    <property type="nucleotide sequence ID" value="NZ_JAIOUQ010000007.1"/>
</dbReference>
<keyword evidence="2" id="KW-1185">Reference proteome</keyword>
<dbReference type="EMBL" id="JAIOUQ010000007">
    <property type="protein sequence ID" value="MBZ2165850.1"/>
    <property type="molecule type" value="Genomic_DNA"/>
</dbReference>
<reference evidence="2" key="1">
    <citation type="journal article" date="2022" name="Microbiol. Resour. Announc.">
        <title>Draft Genome Sequence of a Methanogenic Archaeon from West Spitsbergen Permafrost.</title>
        <authorList>
            <person name="Trubitsyn V."/>
            <person name="Rivkina E."/>
            <person name="Shcherbakova V."/>
        </authorList>
    </citation>
    <scope>NUCLEOTIDE SEQUENCE [LARGE SCALE GENOMIC DNA]</scope>
    <source>
        <strain evidence="2">VT</strain>
    </source>
</reference>
<evidence type="ECO:0000313" key="2">
    <source>
        <dbReference type="Proteomes" id="UP000825933"/>
    </source>
</evidence>
<dbReference type="Proteomes" id="UP000825933">
    <property type="component" value="Unassembled WGS sequence"/>
</dbReference>
<evidence type="ECO:0000313" key="1">
    <source>
        <dbReference type="EMBL" id="MBZ2165850.1"/>
    </source>
</evidence>
<protein>
    <submittedName>
        <fullName evidence="1">Uncharacterized protein</fullName>
    </submittedName>
</protein>
<proteinExistence type="predicted"/>
<gene>
    <name evidence="1" type="ORF">K8N75_07345</name>
</gene>
<name>A0A8T5UXF3_9EURY</name>
<sequence length="118" mass="13987">MLDQTKPFATDILLKFEDNKVNKAHCAFIEGRLSNYNLHFDRGYTMTYDSLYDESDEQLFIDIIISIPDRLKPQDQEEFTQLCKGLIEEFQKYYERSIQFLNNKNRKGSDLNPSYILS</sequence>
<accession>A0A8T5UXF3</accession>
<organism evidence="1 2">
    <name type="scientific">Methanobacterium spitsbergense</name>
    <dbReference type="NCBI Taxonomy" id="2874285"/>
    <lineage>
        <taxon>Archaea</taxon>
        <taxon>Methanobacteriati</taxon>
        <taxon>Methanobacteriota</taxon>
        <taxon>Methanomada group</taxon>
        <taxon>Methanobacteria</taxon>
        <taxon>Methanobacteriales</taxon>
        <taxon>Methanobacteriaceae</taxon>
        <taxon>Methanobacterium</taxon>
    </lineage>
</organism>
<comment type="caution">
    <text evidence="1">The sequence shown here is derived from an EMBL/GenBank/DDBJ whole genome shotgun (WGS) entry which is preliminary data.</text>
</comment>